<evidence type="ECO:0000259" key="1">
    <source>
        <dbReference type="Pfam" id="PF00535"/>
    </source>
</evidence>
<reference evidence="2 3" key="1">
    <citation type="submission" date="2016-04" db="EMBL/GenBank/DDBJ databases">
        <title>ATOL: Assembling a taxonomically balanced genome-scale reconstruction of the evolutionary history of the Enterobacteriaceae.</title>
        <authorList>
            <person name="Plunkett G.III."/>
            <person name="Neeno-Eckwall E.C."/>
            <person name="Glasner J.D."/>
            <person name="Perna N.T."/>
        </authorList>
    </citation>
    <scope>NUCLEOTIDE SEQUENCE [LARGE SCALE GENOMIC DNA]</scope>
    <source>
        <strain evidence="2 3">ATCC 51605</strain>
    </source>
</reference>
<name>A0A1B7IGD0_9ENTR</name>
<evidence type="ECO:0000313" key="3">
    <source>
        <dbReference type="Proteomes" id="UP000078410"/>
    </source>
</evidence>
<dbReference type="Pfam" id="PF00535">
    <property type="entry name" value="Glycos_transf_2"/>
    <property type="match status" value="1"/>
</dbReference>
<proteinExistence type="predicted"/>
<dbReference type="RefSeq" id="WP_064561508.1">
    <property type="nucleotide sequence ID" value="NZ_LXER01000035.1"/>
</dbReference>
<dbReference type="GO" id="GO:0016758">
    <property type="term" value="F:hexosyltransferase activity"/>
    <property type="evidence" value="ECO:0007669"/>
    <property type="project" value="UniProtKB-ARBA"/>
</dbReference>
<sequence>MVDNPFLSIIIAAHNCEKTIDETFNSLINALNSSIEESEIIIINDGSDDSSAEIIAGLSSRYSQVYVSTVNYKNIGKVRQHGISLSRGKYITMLDSDDILKAESLTPIFNFLHDIKPDMLLTRLHEIRDLNKINHQWSGLKPEKISQDQAITRFLIHKDLQAHLIGQFIKRDIYIENEIPPMTCYEDFYIFPKMLTQAKNIYFQFDSPYYYIKRQGSLSASLDQDKIENLLTCTIKMEDNLPVKFHDLILCHWLDIYLKHYDSLIENDHQAIVKKHVIMTHSLGFFLNRHVRFSYKRKALSTLWKN</sequence>
<dbReference type="InterPro" id="IPR001173">
    <property type="entry name" value="Glyco_trans_2-like"/>
</dbReference>
<dbReference type="CDD" id="cd00761">
    <property type="entry name" value="Glyco_tranf_GTA_type"/>
    <property type="match status" value="1"/>
</dbReference>
<dbReference type="PANTHER" id="PTHR22916:SF3">
    <property type="entry name" value="UDP-GLCNAC:BETAGAL BETA-1,3-N-ACETYLGLUCOSAMINYLTRANSFERASE-LIKE PROTEIN 1"/>
    <property type="match status" value="1"/>
</dbReference>
<dbReference type="Proteomes" id="UP000078410">
    <property type="component" value="Unassembled WGS sequence"/>
</dbReference>
<dbReference type="InterPro" id="IPR029044">
    <property type="entry name" value="Nucleotide-diphossugar_trans"/>
</dbReference>
<keyword evidence="2" id="KW-0808">Transferase</keyword>
<evidence type="ECO:0000313" key="2">
    <source>
        <dbReference type="EMBL" id="OAT28415.1"/>
    </source>
</evidence>
<dbReference type="Gene3D" id="3.90.550.10">
    <property type="entry name" value="Spore Coat Polysaccharide Biosynthesis Protein SpsA, Chain A"/>
    <property type="match status" value="1"/>
</dbReference>
<feature type="domain" description="Glycosyltransferase 2-like" evidence="1">
    <location>
        <begin position="8"/>
        <end position="135"/>
    </location>
</feature>
<dbReference type="PANTHER" id="PTHR22916">
    <property type="entry name" value="GLYCOSYLTRANSFERASE"/>
    <property type="match status" value="1"/>
</dbReference>
<dbReference type="PATRIC" id="fig|1354251.4.peg.3983"/>
<dbReference type="EMBL" id="LXER01000035">
    <property type="protein sequence ID" value="OAT28415.1"/>
    <property type="molecule type" value="Genomic_DNA"/>
</dbReference>
<keyword evidence="3" id="KW-1185">Reference proteome</keyword>
<gene>
    <name evidence="2" type="ORF">M975_3870</name>
</gene>
<dbReference type="SUPFAM" id="SSF53448">
    <property type="entry name" value="Nucleotide-diphospho-sugar transferases"/>
    <property type="match status" value="1"/>
</dbReference>
<accession>A0A1B7IGD0</accession>
<protein>
    <submittedName>
        <fullName evidence="2">Glycosyltransferase</fullName>
    </submittedName>
</protein>
<comment type="caution">
    <text evidence="2">The sequence shown here is derived from an EMBL/GenBank/DDBJ whole genome shotgun (WGS) entry which is preliminary data.</text>
</comment>
<dbReference type="AlphaFoldDB" id="A0A1B7IGD0"/>
<dbReference type="OrthoDB" id="6432904at2"/>
<organism evidence="2 3">
    <name type="scientific">Buttiauxella brennerae ATCC 51605</name>
    <dbReference type="NCBI Taxonomy" id="1354251"/>
    <lineage>
        <taxon>Bacteria</taxon>
        <taxon>Pseudomonadati</taxon>
        <taxon>Pseudomonadota</taxon>
        <taxon>Gammaproteobacteria</taxon>
        <taxon>Enterobacterales</taxon>
        <taxon>Enterobacteriaceae</taxon>
        <taxon>Buttiauxella</taxon>
    </lineage>
</organism>